<protein>
    <submittedName>
        <fullName evidence="1">Uncharacterized protein</fullName>
    </submittedName>
</protein>
<gene>
    <name evidence="1" type="ORF">PS417_24955</name>
</gene>
<organism evidence="1 2">
    <name type="scientific">Pseudomonas simiae</name>
    <dbReference type="NCBI Taxonomy" id="321846"/>
    <lineage>
        <taxon>Bacteria</taxon>
        <taxon>Pseudomonadati</taxon>
        <taxon>Pseudomonadota</taxon>
        <taxon>Gammaproteobacteria</taxon>
        <taxon>Pseudomonadales</taxon>
        <taxon>Pseudomonadaceae</taxon>
        <taxon>Pseudomonas</taxon>
    </lineage>
</organism>
<sequence>MVLPLVEFCFDTQPKLSTHPSAILETLGVAKRSYHTLPVIGPMSESWPACGYFRSHDARQNLALDLMDLMIDPLQLFQ</sequence>
<evidence type="ECO:0000313" key="2">
    <source>
        <dbReference type="Proteomes" id="UP000027308"/>
    </source>
</evidence>
<reference evidence="1 2" key="1">
    <citation type="submission" date="2014-05" db="EMBL/GenBank/DDBJ databases">
        <title>Pseudomonas simiae WCS417.</title>
        <authorList>
            <person name="Berendsen R.L."/>
        </authorList>
    </citation>
    <scope>NUCLEOTIDE SEQUENCE [LARGE SCALE GENOMIC DNA]</scope>
    <source>
        <strain evidence="1 2">WCS417</strain>
    </source>
</reference>
<dbReference type="Proteomes" id="UP000027308">
    <property type="component" value="Chromosome"/>
</dbReference>
<dbReference type="EMBL" id="CP007637">
    <property type="protein sequence ID" value="AIB38772.1"/>
    <property type="molecule type" value="Genomic_DNA"/>
</dbReference>
<name>A0A1N7U9K6_9PSED</name>
<proteinExistence type="predicted"/>
<accession>A0A1N7U9K6</accession>
<evidence type="ECO:0000313" key="1">
    <source>
        <dbReference type="EMBL" id="AIB38772.1"/>
    </source>
</evidence>
<dbReference type="AlphaFoldDB" id="A0A1N7U9K6"/>